<accession>A0A438DK86</accession>
<name>A0A438DK86_VITVI</name>
<feature type="region of interest" description="Disordered" evidence="1">
    <location>
        <begin position="44"/>
        <end position="66"/>
    </location>
</feature>
<organism evidence="2 3">
    <name type="scientific">Vitis vinifera</name>
    <name type="common">Grape</name>
    <dbReference type="NCBI Taxonomy" id="29760"/>
    <lineage>
        <taxon>Eukaryota</taxon>
        <taxon>Viridiplantae</taxon>
        <taxon>Streptophyta</taxon>
        <taxon>Embryophyta</taxon>
        <taxon>Tracheophyta</taxon>
        <taxon>Spermatophyta</taxon>
        <taxon>Magnoliopsida</taxon>
        <taxon>eudicotyledons</taxon>
        <taxon>Gunneridae</taxon>
        <taxon>Pentapetalae</taxon>
        <taxon>rosids</taxon>
        <taxon>Vitales</taxon>
        <taxon>Vitaceae</taxon>
        <taxon>Viteae</taxon>
        <taxon>Vitis</taxon>
    </lineage>
</organism>
<dbReference type="Proteomes" id="UP000288805">
    <property type="component" value="Unassembled WGS sequence"/>
</dbReference>
<evidence type="ECO:0000256" key="1">
    <source>
        <dbReference type="SAM" id="MobiDB-lite"/>
    </source>
</evidence>
<evidence type="ECO:0000313" key="3">
    <source>
        <dbReference type="Proteomes" id="UP000288805"/>
    </source>
</evidence>
<proteinExistence type="predicted"/>
<evidence type="ECO:0000313" key="2">
    <source>
        <dbReference type="EMBL" id="RVW35895.1"/>
    </source>
</evidence>
<sequence>MDSILAHVVYLGHEIGGIRGDMLCVNKDKNNVPVDILGKEKVQNAENEGPHSPSADLSSTSDEGIPPKKMRSIWEIYEGASNEEVGGFALLADADPVTFEEAFLYQKWRTAINQEIDASERNKTWELTDSPKDKKPFGVKWKYGIECDESFAPMRNNSFAVGSICSKRMEGASNECEICILEWGLARRSVC</sequence>
<dbReference type="EMBL" id="QGNW01001591">
    <property type="protein sequence ID" value="RVW35895.1"/>
    <property type="molecule type" value="Genomic_DNA"/>
</dbReference>
<comment type="caution">
    <text evidence="2">The sequence shown here is derived from an EMBL/GenBank/DDBJ whole genome shotgun (WGS) entry which is preliminary data.</text>
</comment>
<dbReference type="AlphaFoldDB" id="A0A438DK86"/>
<gene>
    <name evidence="2" type="ORF">CK203_084601</name>
</gene>
<reference evidence="2 3" key="1">
    <citation type="journal article" date="2018" name="PLoS Genet.">
        <title>Population sequencing reveals clonal diversity and ancestral inbreeding in the grapevine cultivar Chardonnay.</title>
        <authorList>
            <person name="Roach M.J."/>
            <person name="Johnson D.L."/>
            <person name="Bohlmann J."/>
            <person name="van Vuuren H.J."/>
            <person name="Jones S.J."/>
            <person name="Pretorius I.S."/>
            <person name="Schmidt S.A."/>
            <person name="Borneman A.R."/>
        </authorList>
    </citation>
    <scope>NUCLEOTIDE SEQUENCE [LARGE SCALE GENOMIC DNA]</scope>
    <source>
        <strain evidence="3">cv. Chardonnay</strain>
        <tissue evidence="2">Leaf</tissue>
    </source>
</reference>
<protein>
    <submittedName>
        <fullName evidence="2">Uncharacterized protein</fullName>
    </submittedName>
</protein>